<gene>
    <name evidence="1" type="ORF">ACH49W_27925</name>
</gene>
<accession>A0ABW7X890</accession>
<dbReference type="Proteomes" id="UP001611415">
    <property type="component" value="Unassembled WGS sequence"/>
</dbReference>
<dbReference type="Gene3D" id="3.40.50.150">
    <property type="entry name" value="Vaccinia Virus protein VP39"/>
    <property type="match status" value="1"/>
</dbReference>
<dbReference type="RefSeq" id="WP_397094600.1">
    <property type="nucleotide sequence ID" value="NZ_JBIRYO010000022.1"/>
</dbReference>
<sequence length="234" mass="26123">MKRPTETDVLGAFLISARSLAEYRAIFELTDADLRGRILDCPGGAASFVAEAAELGAHVIAADPVYATPAAKLGEFVRTETERGSVYAGAHHERYRWDFYGDPDRLQAIRLTAATRFGDDLLTNPGHYVAAQLPALPFPDDSFDLTLSSHLLFTYADRLDADFHLAALLELARVTTGETRLYPLVDHSGRPRNDLVAHLRKELHDKGIPTELRPTRYEFHRGATEMLVLRPNRR</sequence>
<dbReference type="EMBL" id="JBIRYO010000022">
    <property type="protein sequence ID" value="MFI2477225.1"/>
    <property type="molecule type" value="Genomic_DNA"/>
</dbReference>
<protein>
    <recommendedName>
        <fullName evidence="3">Methyltransferase family protein</fullName>
    </recommendedName>
</protein>
<evidence type="ECO:0000313" key="2">
    <source>
        <dbReference type="Proteomes" id="UP001611415"/>
    </source>
</evidence>
<evidence type="ECO:0000313" key="1">
    <source>
        <dbReference type="EMBL" id="MFI2477225.1"/>
    </source>
</evidence>
<dbReference type="SUPFAM" id="SSF53335">
    <property type="entry name" value="S-adenosyl-L-methionine-dependent methyltransferases"/>
    <property type="match status" value="1"/>
</dbReference>
<name>A0ABW7X890_9NOCA</name>
<keyword evidence="2" id="KW-1185">Reference proteome</keyword>
<evidence type="ECO:0008006" key="3">
    <source>
        <dbReference type="Google" id="ProtNLM"/>
    </source>
</evidence>
<organism evidence="1 2">
    <name type="scientific">Nocardia xishanensis</name>
    <dbReference type="NCBI Taxonomy" id="238964"/>
    <lineage>
        <taxon>Bacteria</taxon>
        <taxon>Bacillati</taxon>
        <taxon>Actinomycetota</taxon>
        <taxon>Actinomycetes</taxon>
        <taxon>Mycobacteriales</taxon>
        <taxon>Nocardiaceae</taxon>
        <taxon>Nocardia</taxon>
    </lineage>
</organism>
<comment type="caution">
    <text evidence="1">The sequence shown here is derived from an EMBL/GenBank/DDBJ whole genome shotgun (WGS) entry which is preliminary data.</text>
</comment>
<dbReference type="InterPro" id="IPR029063">
    <property type="entry name" value="SAM-dependent_MTases_sf"/>
</dbReference>
<reference evidence="1 2" key="1">
    <citation type="submission" date="2024-10" db="EMBL/GenBank/DDBJ databases">
        <title>The Natural Products Discovery Center: Release of the First 8490 Sequenced Strains for Exploring Actinobacteria Biosynthetic Diversity.</title>
        <authorList>
            <person name="Kalkreuter E."/>
            <person name="Kautsar S.A."/>
            <person name="Yang D."/>
            <person name="Bader C.D."/>
            <person name="Teijaro C.N."/>
            <person name="Fluegel L."/>
            <person name="Davis C.M."/>
            <person name="Simpson J.R."/>
            <person name="Lauterbach L."/>
            <person name="Steele A.D."/>
            <person name="Gui C."/>
            <person name="Meng S."/>
            <person name="Li G."/>
            <person name="Viehrig K."/>
            <person name="Ye F."/>
            <person name="Su P."/>
            <person name="Kiefer A.F."/>
            <person name="Nichols A."/>
            <person name="Cepeda A.J."/>
            <person name="Yan W."/>
            <person name="Fan B."/>
            <person name="Jiang Y."/>
            <person name="Adhikari A."/>
            <person name="Zheng C.-J."/>
            <person name="Schuster L."/>
            <person name="Cowan T.M."/>
            <person name="Smanski M.J."/>
            <person name="Chevrette M.G."/>
            <person name="De Carvalho L.P.S."/>
            <person name="Shen B."/>
        </authorList>
    </citation>
    <scope>NUCLEOTIDE SEQUENCE [LARGE SCALE GENOMIC DNA]</scope>
    <source>
        <strain evidence="1 2">NPDC019275</strain>
    </source>
</reference>
<proteinExistence type="predicted"/>